<protein>
    <submittedName>
        <fullName evidence="1">Mycobacterium terramassiliense ORFan</fullName>
    </submittedName>
</protein>
<evidence type="ECO:0000313" key="1">
    <source>
        <dbReference type="EMBL" id="SPM31569.1"/>
    </source>
</evidence>
<accession>A0A2U3NJ55</accession>
<dbReference type="STRING" id="1841859.GCA_900157385_05091"/>
<dbReference type="EMBL" id="FTRV01000016">
    <property type="protein sequence ID" value="SPM31569.1"/>
    <property type="molecule type" value="Genomic_DNA"/>
</dbReference>
<evidence type="ECO:0000313" key="2">
    <source>
        <dbReference type="Proteomes" id="UP000241595"/>
    </source>
</evidence>
<organism evidence="1 2">
    <name type="scientific">Mycobacterium terramassiliense</name>
    <dbReference type="NCBI Taxonomy" id="1841859"/>
    <lineage>
        <taxon>Bacteria</taxon>
        <taxon>Bacillati</taxon>
        <taxon>Actinomycetota</taxon>
        <taxon>Actinomycetes</taxon>
        <taxon>Mycobacteriales</taxon>
        <taxon>Mycobacteriaceae</taxon>
        <taxon>Mycobacterium</taxon>
    </lineage>
</organism>
<gene>
    <name evidence="1" type="ORF">MTAB308_5088</name>
</gene>
<dbReference type="Proteomes" id="UP000241595">
    <property type="component" value="Unassembled WGS sequence"/>
</dbReference>
<name>A0A2U3NJ55_9MYCO</name>
<keyword evidence="2" id="KW-1185">Reference proteome</keyword>
<dbReference type="AlphaFoldDB" id="A0A2U3NJ55"/>
<proteinExistence type="predicted"/>
<sequence length="67" mass="7456">MAATQVKPSRGNEPYTINVQRDGSIDVSRYSTKGRNNSLNFQTRQDIANVFEAICAALDNHILTKDT</sequence>
<reference evidence="1 2" key="1">
    <citation type="submission" date="2017-01" db="EMBL/GenBank/DDBJ databases">
        <authorList>
            <consortium name="Urmite Genomes"/>
        </authorList>
    </citation>
    <scope>NUCLEOTIDE SEQUENCE [LARGE SCALE GENOMIC DNA]</scope>
    <source>
        <strain evidence="1 2">AB308</strain>
    </source>
</reference>